<dbReference type="CDD" id="cd11444">
    <property type="entry name" value="bHLH_AtIBH1_like"/>
    <property type="match status" value="1"/>
</dbReference>
<evidence type="ECO:0000256" key="2">
    <source>
        <dbReference type="ARBA" id="ARBA00023015"/>
    </source>
</evidence>
<dbReference type="Pfam" id="PF26576">
    <property type="entry name" value="IBH1_N"/>
    <property type="match status" value="1"/>
</dbReference>
<reference evidence="6 7" key="1">
    <citation type="journal article" date="2009" name="Nat. Genet.">
        <title>The genome of the cucumber, Cucumis sativus L.</title>
        <authorList>
            <person name="Huang S."/>
            <person name="Li R."/>
            <person name="Zhang Z."/>
            <person name="Li L."/>
            <person name="Gu X."/>
            <person name="Fan W."/>
            <person name="Lucas W.J."/>
            <person name="Wang X."/>
            <person name="Xie B."/>
            <person name="Ni P."/>
            <person name="Ren Y."/>
            <person name="Zhu H."/>
            <person name="Li J."/>
            <person name="Lin K."/>
            <person name="Jin W."/>
            <person name="Fei Z."/>
            <person name="Li G."/>
            <person name="Staub J."/>
            <person name="Kilian A."/>
            <person name="van der Vossen E.A."/>
            <person name="Wu Y."/>
            <person name="Guo J."/>
            <person name="He J."/>
            <person name="Jia Z."/>
            <person name="Ren Y."/>
            <person name="Tian G."/>
            <person name="Lu Y."/>
            <person name="Ruan J."/>
            <person name="Qian W."/>
            <person name="Wang M."/>
            <person name="Huang Q."/>
            <person name="Li B."/>
            <person name="Xuan Z."/>
            <person name="Cao J."/>
            <person name="Asan"/>
            <person name="Wu Z."/>
            <person name="Zhang J."/>
            <person name="Cai Q."/>
            <person name="Bai Y."/>
            <person name="Zhao B."/>
            <person name="Han Y."/>
            <person name="Li Y."/>
            <person name="Li X."/>
            <person name="Wang S."/>
            <person name="Shi Q."/>
            <person name="Liu S."/>
            <person name="Cho W.K."/>
            <person name="Kim J.Y."/>
            <person name="Xu Y."/>
            <person name="Heller-Uszynska K."/>
            <person name="Miao H."/>
            <person name="Cheng Z."/>
            <person name="Zhang S."/>
            <person name="Wu J."/>
            <person name="Yang Y."/>
            <person name="Kang H."/>
            <person name="Li M."/>
            <person name="Liang H."/>
            <person name="Ren X."/>
            <person name="Shi Z."/>
            <person name="Wen M."/>
            <person name="Jian M."/>
            <person name="Yang H."/>
            <person name="Zhang G."/>
            <person name="Yang Z."/>
            <person name="Chen R."/>
            <person name="Liu S."/>
            <person name="Li J."/>
            <person name="Ma L."/>
            <person name="Liu H."/>
            <person name="Zhou Y."/>
            <person name="Zhao J."/>
            <person name="Fang X."/>
            <person name="Li G."/>
            <person name="Fang L."/>
            <person name="Li Y."/>
            <person name="Liu D."/>
            <person name="Zheng H."/>
            <person name="Zhang Y."/>
            <person name="Qin N."/>
            <person name="Li Z."/>
            <person name="Yang G."/>
            <person name="Yang S."/>
            <person name="Bolund L."/>
            <person name="Kristiansen K."/>
            <person name="Zheng H."/>
            <person name="Li S."/>
            <person name="Zhang X."/>
            <person name="Yang H."/>
            <person name="Wang J."/>
            <person name="Sun R."/>
            <person name="Zhang B."/>
            <person name="Jiang S."/>
            <person name="Wang J."/>
            <person name="Du Y."/>
            <person name="Li S."/>
        </authorList>
    </citation>
    <scope>NUCLEOTIDE SEQUENCE [LARGE SCALE GENOMIC DNA]</scope>
    <source>
        <strain evidence="7">cv. 9930</strain>
    </source>
</reference>
<dbReference type="GO" id="GO:0006355">
    <property type="term" value="P:regulation of DNA-templated transcription"/>
    <property type="evidence" value="ECO:0007669"/>
    <property type="project" value="InterPro"/>
</dbReference>
<keyword evidence="7" id="KW-1185">Reference proteome</keyword>
<dbReference type="KEGG" id="csv:101216909"/>
<proteinExistence type="predicted"/>
<evidence type="ECO:0000259" key="5">
    <source>
        <dbReference type="Pfam" id="PF26576"/>
    </source>
</evidence>
<dbReference type="EMBL" id="CM002923">
    <property type="protein sequence ID" value="KGN61086.1"/>
    <property type="molecule type" value="Genomic_DNA"/>
</dbReference>
<evidence type="ECO:0000256" key="3">
    <source>
        <dbReference type="ARBA" id="ARBA00023163"/>
    </source>
</evidence>
<accession>A0A0A0LM92</accession>
<evidence type="ECO:0000256" key="1">
    <source>
        <dbReference type="ARBA" id="ARBA00004123"/>
    </source>
</evidence>
<dbReference type="eggNOG" id="ENOG502RYWW">
    <property type="taxonomic scope" value="Eukaryota"/>
</dbReference>
<dbReference type="InterPro" id="IPR059002">
    <property type="entry name" value="IBH1_N"/>
</dbReference>
<gene>
    <name evidence="6" type="ORF">Csa_2G047790</name>
</gene>
<keyword evidence="3" id="KW-0804">Transcription</keyword>
<dbReference type="PANTHER" id="PTHR33124:SF5">
    <property type="entry name" value="TRANSCRIPTION FACTOR IBH1-LIKE 1"/>
    <property type="match status" value="1"/>
</dbReference>
<organism evidence="6 7">
    <name type="scientific">Cucumis sativus</name>
    <name type="common">Cucumber</name>
    <dbReference type="NCBI Taxonomy" id="3659"/>
    <lineage>
        <taxon>Eukaryota</taxon>
        <taxon>Viridiplantae</taxon>
        <taxon>Streptophyta</taxon>
        <taxon>Embryophyta</taxon>
        <taxon>Tracheophyta</taxon>
        <taxon>Spermatophyta</taxon>
        <taxon>Magnoliopsida</taxon>
        <taxon>eudicotyledons</taxon>
        <taxon>Gunneridae</taxon>
        <taxon>Pentapetalae</taxon>
        <taxon>rosids</taxon>
        <taxon>fabids</taxon>
        <taxon>Cucurbitales</taxon>
        <taxon>Cucurbitaceae</taxon>
        <taxon>Benincaseae</taxon>
        <taxon>Cucumis</taxon>
    </lineage>
</organism>
<reference evidence="6 7" key="3">
    <citation type="journal article" date="2010" name="BMC Genomics">
        <title>Transcriptome sequencing and comparative analysis of cucumber flowers with different sex types.</title>
        <authorList>
            <person name="Guo S."/>
            <person name="Zheng Y."/>
            <person name="Joung J.G."/>
            <person name="Liu S."/>
            <person name="Zhang Z."/>
            <person name="Crasta O.R."/>
            <person name="Sobral B.W."/>
            <person name="Xu Y."/>
            <person name="Huang S."/>
            <person name="Fei Z."/>
        </authorList>
    </citation>
    <scope>NUCLEOTIDE SEQUENCE [LARGE SCALE GENOMIC DNA]</scope>
    <source>
        <strain evidence="7">cv. 9930</strain>
    </source>
</reference>
<comment type="subcellular location">
    <subcellularLocation>
        <location evidence="1">Nucleus</location>
    </subcellularLocation>
</comment>
<dbReference type="GO" id="GO:0005634">
    <property type="term" value="C:nucleus"/>
    <property type="evidence" value="ECO:0007669"/>
    <property type="project" value="UniProtKB-SubCell"/>
</dbReference>
<dbReference type="STRING" id="3659.A0A0A0LM92"/>
<dbReference type="OMA" id="HAPRRFK"/>
<name>A0A0A0LM92_CUCSA</name>
<protein>
    <recommendedName>
        <fullName evidence="5">IBH1-like N-terminal domain-containing protein</fullName>
    </recommendedName>
</protein>
<dbReference type="OrthoDB" id="1922093at2759"/>
<dbReference type="Gramene" id="KGN61086">
    <property type="protein sequence ID" value="KGN61086"/>
    <property type="gene ID" value="Csa_2G047790"/>
</dbReference>
<feature type="domain" description="IBH1-like N-terminal" evidence="5">
    <location>
        <begin position="5"/>
        <end position="68"/>
    </location>
</feature>
<reference evidence="6 7" key="2">
    <citation type="journal article" date="2009" name="PLoS ONE">
        <title>An integrated genetic and cytogenetic map of the cucumber genome.</title>
        <authorList>
            <person name="Ren Y."/>
            <person name="Zhang Z."/>
            <person name="Liu J."/>
            <person name="Staub J.E."/>
            <person name="Han Y."/>
            <person name="Cheng Z."/>
            <person name="Li X."/>
            <person name="Lu J."/>
            <person name="Miao H."/>
            <person name="Kang H."/>
            <person name="Xie B."/>
            <person name="Gu X."/>
            <person name="Wang X."/>
            <person name="Du Y."/>
            <person name="Jin W."/>
            <person name="Huang S."/>
        </authorList>
    </citation>
    <scope>NUCLEOTIDE SEQUENCE [LARGE SCALE GENOMIC DNA]</scope>
    <source>
        <strain evidence="7">cv. 9930</strain>
    </source>
</reference>
<keyword evidence="2" id="KW-0805">Transcription regulation</keyword>
<sequence>MPNPNKLKQQFLKKWLVGLRSTTSSSTTNMNFLDRKKAIKISADYAMAETRKGTTIWSQSIIAKSLKGHAPPKAILNRGTIYINLLRKKRTMTQLQKMGRKIGRRMARRSRLPSSKVLPRTIAKRLVEKRTKVLRSLIPGGEFMEDEVLLIEEALDYIPFLQAQVDGMRFLANYYCK</sequence>
<dbReference type="PANTHER" id="PTHR33124">
    <property type="entry name" value="TRANSCRIPTION FACTOR IBH1-LIKE 1"/>
    <property type="match status" value="1"/>
</dbReference>
<reference evidence="6 7" key="4">
    <citation type="journal article" date="2011" name="BMC Genomics">
        <title>RNA-Seq improves annotation of protein-coding genes in the cucumber genome.</title>
        <authorList>
            <person name="Li Z."/>
            <person name="Zhang Z."/>
            <person name="Yan P."/>
            <person name="Huang S."/>
            <person name="Fei Z."/>
            <person name="Lin K."/>
        </authorList>
    </citation>
    <scope>NUCLEOTIDE SEQUENCE [LARGE SCALE GENOMIC DNA]</scope>
    <source>
        <strain evidence="7">cv. 9930</strain>
    </source>
</reference>
<keyword evidence="4" id="KW-0539">Nucleus</keyword>
<dbReference type="InterPro" id="IPR044549">
    <property type="entry name" value="bHLH_AtIBH1-like"/>
</dbReference>
<evidence type="ECO:0000256" key="4">
    <source>
        <dbReference type="ARBA" id="ARBA00023242"/>
    </source>
</evidence>
<dbReference type="AlphaFoldDB" id="A0A0A0LM92"/>
<evidence type="ECO:0000313" key="7">
    <source>
        <dbReference type="Proteomes" id="UP000029981"/>
    </source>
</evidence>
<dbReference type="InterPro" id="IPR044660">
    <property type="entry name" value="IBH1-like"/>
</dbReference>
<dbReference type="Proteomes" id="UP000029981">
    <property type="component" value="Chromosome 2"/>
</dbReference>
<evidence type="ECO:0000313" key="6">
    <source>
        <dbReference type="EMBL" id="KGN61086.1"/>
    </source>
</evidence>